<proteinExistence type="predicted"/>
<dbReference type="EMBL" id="CAJOBH010009834">
    <property type="protein sequence ID" value="CAF4150252.1"/>
    <property type="molecule type" value="Genomic_DNA"/>
</dbReference>
<evidence type="ECO:0000313" key="2">
    <source>
        <dbReference type="EMBL" id="CAF4150252.1"/>
    </source>
</evidence>
<gene>
    <name evidence="2" type="ORF">BYL167_LOCUS21494</name>
</gene>
<dbReference type="InterPro" id="IPR036322">
    <property type="entry name" value="WD40_repeat_dom_sf"/>
</dbReference>
<accession>A0A8S2RBG9</accession>
<feature type="compositionally biased region" description="Acidic residues" evidence="1">
    <location>
        <begin position="324"/>
        <end position="338"/>
    </location>
</feature>
<dbReference type="AlphaFoldDB" id="A0A8S2RBG9"/>
<evidence type="ECO:0000313" key="3">
    <source>
        <dbReference type="Proteomes" id="UP000681967"/>
    </source>
</evidence>
<organism evidence="2 3">
    <name type="scientific">Rotaria magnacalcarata</name>
    <dbReference type="NCBI Taxonomy" id="392030"/>
    <lineage>
        <taxon>Eukaryota</taxon>
        <taxon>Metazoa</taxon>
        <taxon>Spiralia</taxon>
        <taxon>Gnathifera</taxon>
        <taxon>Rotifera</taxon>
        <taxon>Eurotatoria</taxon>
        <taxon>Bdelloidea</taxon>
        <taxon>Philodinida</taxon>
        <taxon>Philodinidae</taxon>
        <taxon>Rotaria</taxon>
    </lineage>
</organism>
<sequence length="484" mass="54978">MENGVIQAYHATQASEAYKTMPAFPRTNEVIRSVQLLNKTVITLDSSKRELTSWTYQHSSSVESTRFYLDDIIINEYAIASSAINLEIVYVLVLTNNHWIEIYPSKSLKHEPLFSLHLRCSVKVHSTPNGNFFILTNKGSIYFIKQKITGDKEITFEQTAQAQSNISCSMMLTSQVDLNKSNDNGSVQLTPFDEVDKFCLGQDCLAAYNNGKTHLNLHNVRSYTCYEPIQLENECIQLCLNQSATYAFALAKPRILFMYRINDCKQLAKLFVYDFVSFMTADNEFLVLTLNDRRLLTLMIADPDDPTVQTRIQSLPSRTHSTVNDEEELGSDKEEDVDEVTKNSTNKKNVKTKAEHLVSPISLYRCVTRFNGRHSLAKMSNDYEILKKVGSIWSGNSDSIDITQLVNDSDQEDHDDDNDVQTTDQINRVEDQQQSMEVALNDIRQKRLEYDRQQIKGVQFSNVGDGNLKVVNNSSVTSSTCILT</sequence>
<reference evidence="2" key="1">
    <citation type="submission" date="2021-02" db="EMBL/GenBank/DDBJ databases">
        <authorList>
            <person name="Nowell W R."/>
        </authorList>
    </citation>
    <scope>NUCLEOTIDE SEQUENCE</scope>
</reference>
<feature type="region of interest" description="Disordered" evidence="1">
    <location>
        <begin position="315"/>
        <end position="347"/>
    </location>
</feature>
<protein>
    <submittedName>
        <fullName evidence="2">Uncharacterized protein</fullName>
    </submittedName>
</protein>
<comment type="caution">
    <text evidence="2">The sequence shown here is derived from an EMBL/GenBank/DDBJ whole genome shotgun (WGS) entry which is preliminary data.</text>
</comment>
<dbReference type="SUPFAM" id="SSF50978">
    <property type="entry name" value="WD40 repeat-like"/>
    <property type="match status" value="1"/>
</dbReference>
<dbReference type="Proteomes" id="UP000681967">
    <property type="component" value="Unassembled WGS sequence"/>
</dbReference>
<evidence type="ECO:0000256" key="1">
    <source>
        <dbReference type="SAM" id="MobiDB-lite"/>
    </source>
</evidence>
<name>A0A8S2RBG9_9BILA</name>